<feature type="binding site" evidence="3">
    <location>
        <position position="241"/>
    </location>
    <ligand>
        <name>substrate</name>
    </ligand>
</feature>
<gene>
    <name evidence="5" type="ORF">GM658_26780</name>
</gene>
<feature type="binding site" evidence="3">
    <location>
        <position position="237"/>
    </location>
    <ligand>
        <name>substrate</name>
    </ligand>
</feature>
<keyword evidence="1 5" id="KW-0378">Hydrolase</keyword>
<name>A0A6L6QPW0_9BURK</name>
<feature type="binding site" evidence="3">
    <location>
        <position position="225"/>
    </location>
    <ligand>
        <name>substrate</name>
    </ligand>
</feature>
<dbReference type="PANTHER" id="PTHR36845:SF1">
    <property type="entry name" value="HYDROLASE, PUTATIVE (AFU_ORTHOLOGUE AFUA_7G05090)-RELATED"/>
    <property type="match status" value="1"/>
</dbReference>
<keyword evidence="6" id="KW-1185">Reference proteome</keyword>
<dbReference type="InterPro" id="IPR012341">
    <property type="entry name" value="6hp_glycosidase-like_sf"/>
</dbReference>
<dbReference type="InterPro" id="IPR010905">
    <property type="entry name" value="Glyco_hydro_88"/>
</dbReference>
<reference evidence="5 6" key="1">
    <citation type="submission" date="2019-11" db="EMBL/GenBank/DDBJ databases">
        <title>Type strains purchased from KCTC, JCM and DSMZ.</title>
        <authorList>
            <person name="Lu H."/>
        </authorList>
    </citation>
    <scope>NUCLEOTIDE SEQUENCE [LARGE SCALE GENOMIC DNA]</scope>
    <source>
        <strain evidence="5 6">JCM 31587</strain>
    </source>
</reference>
<feature type="binding site" evidence="3">
    <location>
        <position position="351"/>
    </location>
    <ligand>
        <name>substrate</name>
    </ligand>
</feature>
<dbReference type="AlphaFoldDB" id="A0A6L6QPW0"/>
<dbReference type="OrthoDB" id="428577at2"/>
<evidence type="ECO:0000313" key="6">
    <source>
        <dbReference type="Proteomes" id="UP000472320"/>
    </source>
</evidence>
<dbReference type="RefSeq" id="WP_155457170.1">
    <property type="nucleotide sequence ID" value="NZ_WNKX01000037.1"/>
</dbReference>
<dbReference type="Gene3D" id="1.50.10.10">
    <property type="match status" value="1"/>
</dbReference>
<dbReference type="SUPFAM" id="SSF48208">
    <property type="entry name" value="Six-hairpin glycosidases"/>
    <property type="match status" value="1"/>
</dbReference>
<dbReference type="PANTHER" id="PTHR36845">
    <property type="entry name" value="HYDROLASE, PUTATIVE (AFU_ORTHOLOGUE AFUA_7G05090)-RELATED"/>
    <property type="match status" value="1"/>
</dbReference>
<dbReference type="EMBL" id="WNKX01000037">
    <property type="protein sequence ID" value="MTW14225.1"/>
    <property type="molecule type" value="Genomic_DNA"/>
</dbReference>
<evidence type="ECO:0000256" key="4">
    <source>
        <dbReference type="SAM" id="MobiDB-lite"/>
    </source>
</evidence>
<protein>
    <submittedName>
        <fullName evidence="5">Glucuronyl hydrolase</fullName>
    </submittedName>
</protein>
<accession>A0A6L6QPW0</accession>
<evidence type="ECO:0000256" key="3">
    <source>
        <dbReference type="PIRSR" id="PIRSR610905-2"/>
    </source>
</evidence>
<dbReference type="Pfam" id="PF07470">
    <property type="entry name" value="Glyco_hydro_88"/>
    <property type="match status" value="1"/>
</dbReference>
<dbReference type="InterPro" id="IPR008928">
    <property type="entry name" value="6-hairpin_glycosidase_sf"/>
</dbReference>
<evidence type="ECO:0000256" key="1">
    <source>
        <dbReference type="ARBA" id="ARBA00022801"/>
    </source>
</evidence>
<dbReference type="Proteomes" id="UP000472320">
    <property type="component" value="Unassembled WGS sequence"/>
</dbReference>
<sequence>MTAVDRAGLFRAAQRAALAQLENNAASFGSRFPGDTSQGQVYRPRQQDGHWEGSNVGWSTGFWNGMCWLGYEMSGRHAFRAFAQQQNASFAQRLVRRIDLNRHELGMLYGPSFVAAYRVTGNSWYRSQVLEAAKLLQARFLPEPGVVQAWGRLDDAREQGRIIIETVMNMPLLHWASAQTGNPVYTQAAARHLARSRELLVRSDGSIRQSCRLGPRGAQSHTYQTWQAQGEETCWARGQAWALYGFALNHRMAPGLGALETARDMADYLLSRMPADGVLHWDLALDWRSGQQRDSSATSIAVCGLLELAEQLGDCGARYREAGLDMLESLVRNCAAQSGSGKGLLAHGVYSLPEGRGVDESNLWGDYHYLEALARCNHGWSSFWHLPAHAAAAREGAQEAPLWADYDFLGALPYAAGKQRSFWRADALT</sequence>
<dbReference type="InterPro" id="IPR052369">
    <property type="entry name" value="UG_Glycosaminoglycan_Hydrolase"/>
</dbReference>
<evidence type="ECO:0000313" key="5">
    <source>
        <dbReference type="EMBL" id="MTW14225.1"/>
    </source>
</evidence>
<comment type="caution">
    <text evidence="5">The sequence shown here is derived from an EMBL/GenBank/DDBJ whole genome shotgun (WGS) entry which is preliminary data.</text>
</comment>
<dbReference type="GO" id="GO:0000272">
    <property type="term" value="P:polysaccharide catabolic process"/>
    <property type="evidence" value="ECO:0007669"/>
    <property type="project" value="TreeGrafter"/>
</dbReference>
<dbReference type="GO" id="GO:0052757">
    <property type="term" value="F:chondroitin hydrolase activity"/>
    <property type="evidence" value="ECO:0007669"/>
    <property type="project" value="TreeGrafter"/>
</dbReference>
<proteinExistence type="inferred from homology"/>
<organism evidence="5 6">
    <name type="scientific">Massilia eburnea</name>
    <dbReference type="NCBI Taxonomy" id="1776165"/>
    <lineage>
        <taxon>Bacteria</taxon>
        <taxon>Pseudomonadati</taxon>
        <taxon>Pseudomonadota</taxon>
        <taxon>Betaproteobacteria</taxon>
        <taxon>Burkholderiales</taxon>
        <taxon>Oxalobacteraceae</taxon>
        <taxon>Telluria group</taxon>
        <taxon>Massilia</taxon>
    </lineage>
</organism>
<evidence type="ECO:0000256" key="2">
    <source>
        <dbReference type="ARBA" id="ARBA00038358"/>
    </source>
</evidence>
<feature type="region of interest" description="Disordered" evidence="4">
    <location>
        <begin position="29"/>
        <end position="48"/>
    </location>
</feature>
<comment type="similarity">
    <text evidence="2">Belongs to the glycosyl hydrolase 88 family.</text>
</comment>